<dbReference type="Proteomes" id="UP000732399">
    <property type="component" value="Unassembled WGS sequence"/>
</dbReference>
<evidence type="ECO:0000256" key="1">
    <source>
        <dbReference type="SAM" id="Phobius"/>
    </source>
</evidence>
<keyword evidence="1" id="KW-0472">Membrane</keyword>
<keyword evidence="3" id="KW-1185">Reference proteome</keyword>
<comment type="caution">
    <text evidence="2">The sequence shown here is derived from an EMBL/GenBank/DDBJ whole genome shotgun (WGS) entry which is preliminary data.</text>
</comment>
<keyword evidence="1" id="KW-0812">Transmembrane</keyword>
<name>A0ABX1CPQ7_9SPHN</name>
<proteinExistence type="predicted"/>
<organism evidence="2 3">
    <name type="scientific">Sphingomonas corticis</name>
    <dbReference type="NCBI Taxonomy" id="2722791"/>
    <lineage>
        <taxon>Bacteria</taxon>
        <taxon>Pseudomonadati</taxon>
        <taxon>Pseudomonadota</taxon>
        <taxon>Alphaproteobacteria</taxon>
        <taxon>Sphingomonadales</taxon>
        <taxon>Sphingomonadaceae</taxon>
        <taxon>Sphingomonas</taxon>
    </lineage>
</organism>
<protein>
    <submittedName>
        <fullName evidence="2">Uncharacterized protein</fullName>
    </submittedName>
</protein>
<reference evidence="2 3" key="1">
    <citation type="submission" date="2020-03" db="EMBL/GenBank/DDBJ databases">
        <authorList>
            <person name="Wang L."/>
            <person name="He N."/>
            <person name="Li Y."/>
            <person name="Fang Y."/>
            <person name="Zhang F."/>
        </authorList>
    </citation>
    <scope>NUCLEOTIDE SEQUENCE [LARGE SCALE GENOMIC DNA]</scope>
    <source>
        <strain evidence="2 3">36D10-4-7</strain>
    </source>
</reference>
<dbReference type="EMBL" id="JAAVJH010000004">
    <property type="protein sequence ID" value="NJR78648.1"/>
    <property type="molecule type" value="Genomic_DNA"/>
</dbReference>
<feature type="transmembrane region" description="Helical" evidence="1">
    <location>
        <begin position="12"/>
        <end position="30"/>
    </location>
</feature>
<sequence length="66" mass="7105">MALMLKRPGIGAWLAGGWSALSVLLLQAIGLGPHGFILFAFIPFWGGNVAALIWALIRFNKERGVV</sequence>
<evidence type="ECO:0000313" key="2">
    <source>
        <dbReference type="EMBL" id="NJR78648.1"/>
    </source>
</evidence>
<accession>A0ABX1CPQ7</accession>
<gene>
    <name evidence="2" type="ORF">HBH26_08625</name>
</gene>
<keyword evidence="1" id="KW-1133">Transmembrane helix</keyword>
<evidence type="ECO:0000313" key="3">
    <source>
        <dbReference type="Proteomes" id="UP000732399"/>
    </source>
</evidence>
<feature type="transmembrane region" description="Helical" evidence="1">
    <location>
        <begin position="36"/>
        <end position="57"/>
    </location>
</feature>
<dbReference type="RefSeq" id="WP_168134176.1">
    <property type="nucleotide sequence ID" value="NZ_JAAVJH010000004.1"/>
</dbReference>